<organism evidence="1 2">
    <name type="scientific">Gossypium arboreum</name>
    <name type="common">Tree cotton</name>
    <name type="synonym">Gossypium nanking</name>
    <dbReference type="NCBI Taxonomy" id="29729"/>
    <lineage>
        <taxon>Eukaryota</taxon>
        <taxon>Viridiplantae</taxon>
        <taxon>Streptophyta</taxon>
        <taxon>Embryophyta</taxon>
        <taxon>Tracheophyta</taxon>
        <taxon>Spermatophyta</taxon>
        <taxon>Magnoliopsida</taxon>
        <taxon>eudicotyledons</taxon>
        <taxon>Gunneridae</taxon>
        <taxon>Pentapetalae</taxon>
        <taxon>rosids</taxon>
        <taxon>malvids</taxon>
        <taxon>Malvales</taxon>
        <taxon>Malvaceae</taxon>
        <taxon>Malvoideae</taxon>
        <taxon>Gossypium</taxon>
    </lineage>
</organism>
<dbReference type="EMBL" id="KN398236">
    <property type="protein sequence ID" value="KHG12738.1"/>
    <property type="molecule type" value="Genomic_DNA"/>
</dbReference>
<sequence length="46" mass="5260">MDSRSILLRSCSMYYQSNKASPQLDLIDNILVFQSVFSFSIKLSNV</sequence>
<name>A0A0B0NDW5_GOSAR</name>
<gene>
    <name evidence="1" type="ORF">F383_18775</name>
</gene>
<reference evidence="2" key="1">
    <citation type="submission" date="2014-09" db="EMBL/GenBank/DDBJ databases">
        <authorList>
            <person name="Mudge J."/>
            <person name="Ramaraj T."/>
            <person name="Lindquist I.E."/>
            <person name="Bharti A.K."/>
            <person name="Sundararajan A."/>
            <person name="Cameron C.T."/>
            <person name="Woodward J.E."/>
            <person name="May G.D."/>
            <person name="Brubaker C."/>
            <person name="Broadhvest J."/>
            <person name="Wilkins T.A."/>
        </authorList>
    </citation>
    <scope>NUCLEOTIDE SEQUENCE</scope>
    <source>
        <strain evidence="2">cv. AKA8401</strain>
    </source>
</reference>
<dbReference type="AlphaFoldDB" id="A0A0B0NDW5"/>
<proteinExistence type="predicted"/>
<accession>A0A0B0NDW5</accession>
<keyword evidence="2" id="KW-1185">Reference proteome</keyword>
<evidence type="ECO:0000313" key="1">
    <source>
        <dbReference type="EMBL" id="KHG12738.1"/>
    </source>
</evidence>
<evidence type="ECO:0000313" key="2">
    <source>
        <dbReference type="Proteomes" id="UP000032142"/>
    </source>
</evidence>
<protein>
    <submittedName>
        <fullName evidence="1">Uncharacterized protein</fullName>
    </submittedName>
</protein>
<dbReference type="Proteomes" id="UP000032142">
    <property type="component" value="Unassembled WGS sequence"/>
</dbReference>